<dbReference type="Proteomes" id="UP000829720">
    <property type="component" value="Unassembled WGS sequence"/>
</dbReference>
<protein>
    <submittedName>
        <fullName evidence="1">Uncharacterized protein</fullName>
    </submittedName>
</protein>
<organism evidence="1 2">
    <name type="scientific">Albula goreensis</name>
    <dbReference type="NCBI Taxonomy" id="1534307"/>
    <lineage>
        <taxon>Eukaryota</taxon>
        <taxon>Metazoa</taxon>
        <taxon>Chordata</taxon>
        <taxon>Craniata</taxon>
        <taxon>Vertebrata</taxon>
        <taxon>Euteleostomi</taxon>
        <taxon>Actinopterygii</taxon>
        <taxon>Neopterygii</taxon>
        <taxon>Teleostei</taxon>
        <taxon>Albuliformes</taxon>
        <taxon>Albulidae</taxon>
        <taxon>Albula</taxon>
    </lineage>
</organism>
<evidence type="ECO:0000313" key="2">
    <source>
        <dbReference type="Proteomes" id="UP000829720"/>
    </source>
</evidence>
<reference evidence="1" key="1">
    <citation type="submission" date="2021-01" db="EMBL/GenBank/DDBJ databases">
        <authorList>
            <person name="Zahm M."/>
            <person name="Roques C."/>
            <person name="Cabau C."/>
            <person name="Klopp C."/>
            <person name="Donnadieu C."/>
            <person name="Jouanno E."/>
            <person name="Lampietro C."/>
            <person name="Louis A."/>
            <person name="Herpin A."/>
            <person name="Echchiki A."/>
            <person name="Berthelot C."/>
            <person name="Parey E."/>
            <person name="Roest-Crollius H."/>
            <person name="Braasch I."/>
            <person name="Postlethwait J."/>
            <person name="Bobe J."/>
            <person name="Montfort J."/>
            <person name="Bouchez O."/>
            <person name="Begum T."/>
            <person name="Mejri S."/>
            <person name="Adams A."/>
            <person name="Chen W.-J."/>
            <person name="Guiguen Y."/>
        </authorList>
    </citation>
    <scope>NUCLEOTIDE SEQUENCE</scope>
    <source>
        <tissue evidence="1">Blood</tissue>
    </source>
</reference>
<proteinExistence type="predicted"/>
<dbReference type="AlphaFoldDB" id="A0A8T3DPD7"/>
<sequence>MVHIVKRKVQTIKRLMCNDYCSKETKLLTMGGFRYPLNLVGCPIIDLAHSASAPAPRDAVLRFWFAGCTPDAHTGGGVTVQLWHTAQKAVLSFYTEAVCLSVHTGAFYVLLVFEIGHILME</sequence>
<accession>A0A8T3DPD7</accession>
<comment type="caution">
    <text evidence="1">The sequence shown here is derived from an EMBL/GenBank/DDBJ whole genome shotgun (WGS) entry which is preliminary data.</text>
</comment>
<dbReference type="EMBL" id="JAERUA010000008">
    <property type="protein sequence ID" value="KAI1896095.1"/>
    <property type="molecule type" value="Genomic_DNA"/>
</dbReference>
<keyword evidence="2" id="KW-1185">Reference proteome</keyword>
<evidence type="ECO:0000313" key="1">
    <source>
        <dbReference type="EMBL" id="KAI1896095.1"/>
    </source>
</evidence>
<gene>
    <name evidence="1" type="ORF">AGOR_G00091280</name>
</gene>
<name>A0A8T3DPD7_9TELE</name>